<organism evidence="2 3">
    <name type="scientific">Intestinimonas massiliensis</name>
    <name type="common">ex Afouda et al. 2020</name>
    <dbReference type="NCBI Taxonomy" id="1673721"/>
    <lineage>
        <taxon>Bacteria</taxon>
        <taxon>Bacillati</taxon>
        <taxon>Bacillota</taxon>
        <taxon>Clostridia</taxon>
        <taxon>Eubacteriales</taxon>
        <taxon>Intestinimonas</taxon>
    </lineage>
</organism>
<proteinExistence type="predicted"/>
<keyword evidence="1" id="KW-0472">Membrane</keyword>
<comment type="caution">
    <text evidence="2">The sequence shown here is derived from an EMBL/GenBank/DDBJ whole genome shotgun (WGS) entry which is preliminary data.</text>
</comment>
<feature type="transmembrane region" description="Helical" evidence="1">
    <location>
        <begin position="34"/>
        <end position="52"/>
    </location>
</feature>
<evidence type="ECO:0000313" key="2">
    <source>
        <dbReference type="EMBL" id="MCQ4769220.1"/>
    </source>
</evidence>
<evidence type="ECO:0000256" key="1">
    <source>
        <dbReference type="SAM" id="Phobius"/>
    </source>
</evidence>
<evidence type="ECO:0000313" key="3">
    <source>
        <dbReference type="Proteomes" id="UP001204562"/>
    </source>
</evidence>
<dbReference type="RefSeq" id="WP_256303052.1">
    <property type="nucleotide sequence ID" value="NZ_JANFYS010000002.1"/>
</dbReference>
<dbReference type="AlphaFoldDB" id="A0AAW5JQ12"/>
<sequence>MARRKKGKDPAQEGPYNPYFGKVKDDSNMAKKPVWTWALAIPGLVLGVFIGMGTHEPVLGPVFGAVMGIAIGSLIDKRRERKEEP</sequence>
<accession>A0AAW5JQ12</accession>
<feature type="transmembrane region" description="Helical" evidence="1">
    <location>
        <begin position="58"/>
        <end position="75"/>
    </location>
</feature>
<gene>
    <name evidence="2" type="ORF">NE579_01900</name>
</gene>
<dbReference type="EMBL" id="JANFYS010000002">
    <property type="protein sequence ID" value="MCQ4769220.1"/>
    <property type="molecule type" value="Genomic_DNA"/>
</dbReference>
<reference evidence="2" key="1">
    <citation type="submission" date="2022-06" db="EMBL/GenBank/DDBJ databases">
        <title>Isolation of gut microbiota from human fecal samples.</title>
        <authorList>
            <person name="Pamer E.G."/>
            <person name="Barat B."/>
            <person name="Waligurski E."/>
            <person name="Medina S."/>
            <person name="Paddock L."/>
            <person name="Mostad J."/>
        </authorList>
    </citation>
    <scope>NUCLEOTIDE SEQUENCE</scope>
    <source>
        <strain evidence="2">DFI.9.91</strain>
    </source>
</reference>
<dbReference type="Proteomes" id="UP001204562">
    <property type="component" value="Unassembled WGS sequence"/>
</dbReference>
<name>A0AAW5JQ12_9FIRM</name>
<keyword evidence="1" id="KW-0812">Transmembrane</keyword>
<evidence type="ECO:0008006" key="4">
    <source>
        <dbReference type="Google" id="ProtNLM"/>
    </source>
</evidence>
<keyword evidence="1" id="KW-1133">Transmembrane helix</keyword>
<protein>
    <recommendedName>
        <fullName evidence="4">Glycine zipper family protein</fullName>
    </recommendedName>
</protein>